<accession>A0A6J4UTR3</accession>
<dbReference type="Pfam" id="PF01329">
    <property type="entry name" value="Pterin_4a"/>
    <property type="match status" value="1"/>
</dbReference>
<dbReference type="Gene3D" id="3.30.1360.20">
    <property type="entry name" value="Transcriptional coactivator/pterin dehydratase"/>
    <property type="match status" value="1"/>
</dbReference>
<sequence length="202" mass="21624">MLGDGACAYFRTGSFATGAWFVQAIGALPGVADHPPDVDVRRDGVTVRLITIAHNHYGMSQRDVALARQITAVARKVGLSADPSAVQSLLVIPGATVTAEVLPFWQAVLGYEPRRDSPDEDLVDPRGRAPGFWFERMDQPRPDGGGAIHVAIWVPYEEAGARIAAALAAGGRMVRDEFAPSWWTLADAAGNEADIPTAMGRY</sequence>
<dbReference type="InterPro" id="IPR041581">
    <property type="entry name" value="Glyoxalase_6"/>
</dbReference>
<evidence type="ECO:0000256" key="4">
    <source>
        <dbReference type="ARBA" id="ARBA00023239"/>
    </source>
</evidence>
<dbReference type="EC" id="4.2.1.96" evidence="3"/>
<feature type="domain" description="Glyoxalase-like" evidence="5">
    <location>
        <begin position="97"/>
        <end position="194"/>
    </location>
</feature>
<dbReference type="GO" id="GO:0008124">
    <property type="term" value="F:4-alpha-hydroxytetrahydrobiopterin dehydratase activity"/>
    <property type="evidence" value="ECO:0007669"/>
    <property type="project" value="UniProtKB-EC"/>
</dbReference>
<dbReference type="InterPro" id="IPR001533">
    <property type="entry name" value="Pterin_deHydtase"/>
</dbReference>
<comment type="catalytic activity">
    <reaction evidence="1">
        <text>(4aS,6R)-4a-hydroxy-L-erythro-5,6,7,8-tetrahydrobiopterin = (6R)-L-erythro-6,7-dihydrobiopterin + H2O</text>
        <dbReference type="Rhea" id="RHEA:11920"/>
        <dbReference type="ChEBI" id="CHEBI:15377"/>
        <dbReference type="ChEBI" id="CHEBI:15642"/>
        <dbReference type="ChEBI" id="CHEBI:43120"/>
        <dbReference type="EC" id="4.2.1.96"/>
    </reaction>
</comment>
<evidence type="ECO:0000256" key="2">
    <source>
        <dbReference type="ARBA" id="ARBA00006472"/>
    </source>
</evidence>
<reference evidence="6" key="1">
    <citation type="submission" date="2020-02" db="EMBL/GenBank/DDBJ databases">
        <authorList>
            <person name="Meier V. D."/>
        </authorList>
    </citation>
    <scope>NUCLEOTIDE SEQUENCE</scope>
    <source>
        <strain evidence="6">AVDCRST_MAG18</strain>
    </source>
</reference>
<protein>
    <recommendedName>
        <fullName evidence="3">4a-hydroxytetrahydrobiopterin dehydratase</fullName>
        <ecNumber evidence="3">4.2.1.96</ecNumber>
    </recommendedName>
</protein>
<dbReference type="InterPro" id="IPR029068">
    <property type="entry name" value="Glyas_Bleomycin-R_OHBP_Dase"/>
</dbReference>
<evidence type="ECO:0000256" key="3">
    <source>
        <dbReference type="ARBA" id="ARBA00013252"/>
    </source>
</evidence>
<evidence type="ECO:0000313" key="6">
    <source>
        <dbReference type="EMBL" id="CAA9559606.1"/>
    </source>
</evidence>
<keyword evidence="4" id="KW-0456">Lyase</keyword>
<dbReference type="AlphaFoldDB" id="A0A6J4UTR3"/>
<dbReference type="Gene3D" id="3.10.180.10">
    <property type="entry name" value="2,3-Dihydroxybiphenyl 1,2-Dioxygenase, domain 1"/>
    <property type="match status" value="1"/>
</dbReference>
<dbReference type="Pfam" id="PF18029">
    <property type="entry name" value="Glyoxalase_6"/>
    <property type="match status" value="1"/>
</dbReference>
<evidence type="ECO:0000256" key="1">
    <source>
        <dbReference type="ARBA" id="ARBA00001554"/>
    </source>
</evidence>
<dbReference type="SUPFAM" id="SSF55248">
    <property type="entry name" value="PCD-like"/>
    <property type="match status" value="1"/>
</dbReference>
<dbReference type="InterPro" id="IPR036428">
    <property type="entry name" value="PCD_sf"/>
</dbReference>
<gene>
    <name evidence="6" type="ORF">AVDCRST_MAG18-971</name>
</gene>
<evidence type="ECO:0000259" key="5">
    <source>
        <dbReference type="Pfam" id="PF18029"/>
    </source>
</evidence>
<proteinExistence type="inferred from homology"/>
<organism evidence="6">
    <name type="scientific">uncultured Thermomicrobiales bacterium</name>
    <dbReference type="NCBI Taxonomy" id="1645740"/>
    <lineage>
        <taxon>Bacteria</taxon>
        <taxon>Pseudomonadati</taxon>
        <taxon>Thermomicrobiota</taxon>
        <taxon>Thermomicrobia</taxon>
        <taxon>Thermomicrobiales</taxon>
        <taxon>environmental samples</taxon>
    </lineage>
</organism>
<dbReference type="SUPFAM" id="SSF54593">
    <property type="entry name" value="Glyoxalase/Bleomycin resistance protein/Dihydroxybiphenyl dioxygenase"/>
    <property type="match status" value="1"/>
</dbReference>
<name>A0A6J4UTR3_9BACT</name>
<dbReference type="EMBL" id="CADCWN010000065">
    <property type="protein sequence ID" value="CAA9559606.1"/>
    <property type="molecule type" value="Genomic_DNA"/>
</dbReference>
<comment type="similarity">
    <text evidence="2">Belongs to the pterin-4-alpha-carbinolamine dehydratase family.</text>
</comment>
<dbReference type="GO" id="GO:0006729">
    <property type="term" value="P:tetrahydrobiopterin biosynthetic process"/>
    <property type="evidence" value="ECO:0007669"/>
    <property type="project" value="InterPro"/>
</dbReference>